<feature type="transmembrane region" description="Helical" evidence="1">
    <location>
        <begin position="88"/>
        <end position="110"/>
    </location>
</feature>
<comment type="caution">
    <text evidence="2">The sequence shown here is derived from an EMBL/GenBank/DDBJ whole genome shotgun (WGS) entry which is preliminary data.</text>
</comment>
<feature type="transmembrane region" description="Helical" evidence="1">
    <location>
        <begin position="117"/>
        <end position="139"/>
    </location>
</feature>
<dbReference type="AlphaFoldDB" id="A0AAD6YIC1"/>
<keyword evidence="1" id="KW-1133">Transmembrane helix</keyword>
<evidence type="ECO:0000313" key="2">
    <source>
        <dbReference type="EMBL" id="KAJ7222165.1"/>
    </source>
</evidence>
<feature type="transmembrane region" description="Helical" evidence="1">
    <location>
        <begin position="47"/>
        <end position="68"/>
    </location>
</feature>
<evidence type="ECO:0000256" key="1">
    <source>
        <dbReference type="SAM" id="Phobius"/>
    </source>
</evidence>
<accession>A0AAD6YIC1</accession>
<proteinExistence type="predicted"/>
<reference evidence="2" key="1">
    <citation type="submission" date="2023-03" db="EMBL/GenBank/DDBJ databases">
        <title>Massive genome expansion in bonnet fungi (Mycena s.s.) driven by repeated elements and novel gene families across ecological guilds.</title>
        <authorList>
            <consortium name="Lawrence Berkeley National Laboratory"/>
            <person name="Harder C.B."/>
            <person name="Miyauchi S."/>
            <person name="Viragh M."/>
            <person name="Kuo A."/>
            <person name="Thoen E."/>
            <person name="Andreopoulos B."/>
            <person name="Lu D."/>
            <person name="Skrede I."/>
            <person name="Drula E."/>
            <person name="Henrissat B."/>
            <person name="Morin E."/>
            <person name="Kohler A."/>
            <person name="Barry K."/>
            <person name="LaButti K."/>
            <person name="Morin E."/>
            <person name="Salamov A."/>
            <person name="Lipzen A."/>
            <person name="Mereny Z."/>
            <person name="Hegedus B."/>
            <person name="Baldrian P."/>
            <person name="Stursova M."/>
            <person name="Weitz H."/>
            <person name="Taylor A."/>
            <person name="Grigoriev I.V."/>
            <person name="Nagy L.G."/>
            <person name="Martin F."/>
            <person name="Kauserud H."/>
        </authorList>
    </citation>
    <scope>NUCLEOTIDE SEQUENCE</scope>
    <source>
        <strain evidence="2">9144</strain>
    </source>
</reference>
<keyword evidence="1" id="KW-0472">Membrane</keyword>
<dbReference type="PANTHER" id="PTHR40465">
    <property type="entry name" value="CHROMOSOME 1, WHOLE GENOME SHOTGUN SEQUENCE"/>
    <property type="match status" value="1"/>
</dbReference>
<feature type="non-terminal residue" evidence="2">
    <location>
        <position position="1"/>
    </location>
</feature>
<name>A0AAD6YIC1_9AGAR</name>
<feature type="transmembrane region" description="Helical" evidence="1">
    <location>
        <begin position="12"/>
        <end position="35"/>
    </location>
</feature>
<keyword evidence="3" id="KW-1185">Reference proteome</keyword>
<evidence type="ECO:0000313" key="3">
    <source>
        <dbReference type="Proteomes" id="UP001219525"/>
    </source>
</evidence>
<keyword evidence="1" id="KW-0812">Transmembrane</keyword>
<organism evidence="2 3">
    <name type="scientific">Mycena pura</name>
    <dbReference type="NCBI Taxonomy" id="153505"/>
    <lineage>
        <taxon>Eukaryota</taxon>
        <taxon>Fungi</taxon>
        <taxon>Dikarya</taxon>
        <taxon>Basidiomycota</taxon>
        <taxon>Agaricomycotina</taxon>
        <taxon>Agaricomycetes</taxon>
        <taxon>Agaricomycetidae</taxon>
        <taxon>Agaricales</taxon>
        <taxon>Marasmiineae</taxon>
        <taxon>Mycenaceae</taxon>
        <taxon>Mycena</taxon>
    </lineage>
</organism>
<protein>
    <submittedName>
        <fullName evidence="2">Uncharacterized protein</fullName>
    </submittedName>
</protein>
<sequence>MEHLDVDPSLGAYQIGVLVSYGLFGVVTTQTYTYFTRFPDDSVETKTLVGFLWLCEAVHALCIAATLYSYTITGYGDPKRLLHAPSTLFIAIFFSGIIDGSVQSFFALRIYLLSRKVYIPCICWVLSFLRILGTTVAFVEGHWMIT</sequence>
<dbReference type="PANTHER" id="PTHR40465:SF1">
    <property type="entry name" value="DUF6534 DOMAIN-CONTAINING PROTEIN"/>
    <property type="match status" value="1"/>
</dbReference>
<gene>
    <name evidence="2" type="ORF">GGX14DRAFT_428160</name>
</gene>
<dbReference type="EMBL" id="JARJCW010000007">
    <property type="protein sequence ID" value="KAJ7222165.1"/>
    <property type="molecule type" value="Genomic_DNA"/>
</dbReference>
<dbReference type="Proteomes" id="UP001219525">
    <property type="component" value="Unassembled WGS sequence"/>
</dbReference>